<evidence type="ECO:0000313" key="2">
    <source>
        <dbReference type="EMBL" id="OHS93809.1"/>
    </source>
</evidence>
<dbReference type="Proteomes" id="UP000179807">
    <property type="component" value="Unassembled WGS sequence"/>
</dbReference>
<sequence length="271" mass="31649">MEREEYMNDSELQEKEKAMLKSIDQSIEGYMKKGAIVITKHSIHNPIEQKQQHNYKYKQYKNELNTGKFEAQESDIGNINLQFDLSPPSSLIRNDHLQERHLTQEQRFKKMMSFYTNEPTISAIVDRAQLEAEKSYITNMKKPCSELLNNQKRLVKIKKHLNKKMKSNPNILQEQYNLLESKFNTAPKKTDAFTRDDVLQKVAELMNDLSSIHKTNDELQDQIQIISKAKATLEMEKSGIEVAISVEKERLSKAQQRFNQLIGRNSELLEM</sequence>
<gene>
    <name evidence="2" type="ORF">TRFO_02326</name>
</gene>
<dbReference type="EMBL" id="MLAK01001370">
    <property type="protein sequence ID" value="OHS93809.1"/>
    <property type="molecule type" value="Genomic_DNA"/>
</dbReference>
<proteinExistence type="predicted"/>
<keyword evidence="3" id="KW-1185">Reference proteome</keyword>
<dbReference type="GeneID" id="94825315"/>
<reference evidence="2" key="1">
    <citation type="submission" date="2016-10" db="EMBL/GenBank/DDBJ databases">
        <authorList>
            <person name="Benchimol M."/>
            <person name="Almeida L.G."/>
            <person name="Vasconcelos A.T."/>
            <person name="Perreira-Neves A."/>
            <person name="Rosa I.A."/>
            <person name="Tasca T."/>
            <person name="Bogo M.R."/>
            <person name="de Souza W."/>
        </authorList>
    </citation>
    <scope>NUCLEOTIDE SEQUENCE [LARGE SCALE GENOMIC DNA]</scope>
    <source>
        <strain evidence="2">K</strain>
    </source>
</reference>
<evidence type="ECO:0000313" key="3">
    <source>
        <dbReference type="Proteomes" id="UP000179807"/>
    </source>
</evidence>
<dbReference type="VEuPathDB" id="TrichDB:TRFO_02326"/>
<feature type="coiled-coil region" evidence="1">
    <location>
        <begin position="202"/>
        <end position="236"/>
    </location>
</feature>
<evidence type="ECO:0000256" key="1">
    <source>
        <dbReference type="SAM" id="Coils"/>
    </source>
</evidence>
<dbReference type="AlphaFoldDB" id="A0A1J4J534"/>
<accession>A0A1J4J534</accession>
<protein>
    <submittedName>
        <fullName evidence="2">Uncharacterized protein</fullName>
    </submittedName>
</protein>
<name>A0A1J4J534_9EUKA</name>
<dbReference type="RefSeq" id="XP_068346946.1">
    <property type="nucleotide sequence ID" value="XM_068490611.1"/>
</dbReference>
<comment type="caution">
    <text evidence="2">The sequence shown here is derived from an EMBL/GenBank/DDBJ whole genome shotgun (WGS) entry which is preliminary data.</text>
</comment>
<organism evidence="2 3">
    <name type="scientific">Tritrichomonas foetus</name>
    <dbReference type="NCBI Taxonomy" id="1144522"/>
    <lineage>
        <taxon>Eukaryota</taxon>
        <taxon>Metamonada</taxon>
        <taxon>Parabasalia</taxon>
        <taxon>Tritrichomonadida</taxon>
        <taxon>Tritrichomonadidae</taxon>
        <taxon>Tritrichomonas</taxon>
    </lineage>
</organism>
<keyword evidence="1" id="KW-0175">Coiled coil</keyword>